<dbReference type="EMBL" id="CVRI01000048">
    <property type="protein sequence ID" value="CRK98891.1"/>
    <property type="molecule type" value="Genomic_DNA"/>
</dbReference>
<evidence type="ECO:0000313" key="2">
    <source>
        <dbReference type="Proteomes" id="UP000183832"/>
    </source>
</evidence>
<organism evidence="1 2">
    <name type="scientific">Clunio marinus</name>
    <dbReference type="NCBI Taxonomy" id="568069"/>
    <lineage>
        <taxon>Eukaryota</taxon>
        <taxon>Metazoa</taxon>
        <taxon>Ecdysozoa</taxon>
        <taxon>Arthropoda</taxon>
        <taxon>Hexapoda</taxon>
        <taxon>Insecta</taxon>
        <taxon>Pterygota</taxon>
        <taxon>Neoptera</taxon>
        <taxon>Endopterygota</taxon>
        <taxon>Diptera</taxon>
        <taxon>Nematocera</taxon>
        <taxon>Chironomoidea</taxon>
        <taxon>Chironomidae</taxon>
        <taxon>Clunio</taxon>
    </lineage>
</organism>
<evidence type="ECO:0000313" key="1">
    <source>
        <dbReference type="EMBL" id="CRK98891.1"/>
    </source>
</evidence>
<dbReference type="AlphaFoldDB" id="A0A1J1IFA1"/>
<sequence length="92" mass="10705">MVLKDDRDGRVHWRNSTAVLFKHSSLTNDFLLLLVSLKKPLKRNMLSNMETNVFTLTYRIFNSSLAQIYRNKLASLDLDYKTQLKASQSLKV</sequence>
<protein>
    <submittedName>
        <fullName evidence="1">CLUMA_CG012402, isoform A</fullName>
    </submittedName>
</protein>
<gene>
    <name evidence="1" type="ORF">CLUMA_CG012402</name>
</gene>
<proteinExistence type="predicted"/>
<reference evidence="1 2" key="1">
    <citation type="submission" date="2015-04" db="EMBL/GenBank/DDBJ databases">
        <authorList>
            <person name="Syromyatnikov M.Y."/>
            <person name="Popov V.N."/>
        </authorList>
    </citation>
    <scope>NUCLEOTIDE SEQUENCE [LARGE SCALE GENOMIC DNA]</scope>
</reference>
<name>A0A1J1IFA1_9DIPT</name>
<accession>A0A1J1IFA1</accession>
<keyword evidence="2" id="KW-1185">Reference proteome</keyword>
<dbReference type="Proteomes" id="UP000183832">
    <property type="component" value="Unassembled WGS sequence"/>
</dbReference>